<gene>
    <name evidence="1" type="ORF">SNAT2548_LOCUS3419</name>
</gene>
<name>A0A812ICY4_9DINO</name>
<protein>
    <submittedName>
        <fullName evidence="1">Uncharacterized protein</fullName>
    </submittedName>
</protein>
<dbReference type="EMBL" id="CAJNDS010000209">
    <property type="protein sequence ID" value="CAE7028529.1"/>
    <property type="molecule type" value="Genomic_DNA"/>
</dbReference>
<organism evidence="1 2">
    <name type="scientific">Symbiodinium natans</name>
    <dbReference type="NCBI Taxonomy" id="878477"/>
    <lineage>
        <taxon>Eukaryota</taxon>
        <taxon>Sar</taxon>
        <taxon>Alveolata</taxon>
        <taxon>Dinophyceae</taxon>
        <taxon>Suessiales</taxon>
        <taxon>Symbiodiniaceae</taxon>
        <taxon>Symbiodinium</taxon>
    </lineage>
</organism>
<keyword evidence="2" id="KW-1185">Reference proteome</keyword>
<dbReference type="Proteomes" id="UP000604046">
    <property type="component" value="Unassembled WGS sequence"/>
</dbReference>
<reference evidence="1" key="1">
    <citation type="submission" date="2021-02" db="EMBL/GenBank/DDBJ databases">
        <authorList>
            <person name="Dougan E. K."/>
            <person name="Rhodes N."/>
            <person name="Thang M."/>
            <person name="Chan C."/>
        </authorList>
    </citation>
    <scope>NUCLEOTIDE SEQUENCE</scope>
</reference>
<evidence type="ECO:0000313" key="2">
    <source>
        <dbReference type="Proteomes" id="UP000604046"/>
    </source>
</evidence>
<evidence type="ECO:0000313" key="1">
    <source>
        <dbReference type="EMBL" id="CAE7028529.1"/>
    </source>
</evidence>
<sequence length="183" mass="19935">MAASLLEAVEDGSLEAFLTSGQDLQVQEALQDTTSTALTGLPSDMQYTGIVDMANQTAKSHMAAPRRAAVVQRDRQLIGGCAAGTAFDREAERSVMERLAETNSLEVALAEAQGKLRMLTQDAEHRKKLLEAEELRTLRLQDSHRQLVDELDFACLKLGVKQLQLDMSSNAQAIPEVTPNLLA</sequence>
<accession>A0A812ICY4</accession>
<proteinExistence type="predicted"/>
<dbReference type="AlphaFoldDB" id="A0A812ICY4"/>
<comment type="caution">
    <text evidence="1">The sequence shown here is derived from an EMBL/GenBank/DDBJ whole genome shotgun (WGS) entry which is preliminary data.</text>
</comment>